<protein>
    <submittedName>
        <fullName evidence="1">Uncharacterized protein</fullName>
    </submittedName>
</protein>
<sequence>MHITYLCHVIFYLHAGTTLSARRPLSAASAESLKVRNAFLSLIKFPYFPRDARPVETHTSRSQIRYVTTIRRVRTTKFNVTSNETFRTDVKASRVTLTSISGASYAREKLNLNTLSDRREDYIKIGNERRTDII</sequence>
<accession>A0A4C1V319</accession>
<keyword evidence="2" id="KW-1185">Reference proteome</keyword>
<comment type="caution">
    <text evidence="1">The sequence shown here is derived from an EMBL/GenBank/DDBJ whole genome shotgun (WGS) entry which is preliminary data.</text>
</comment>
<reference evidence="1 2" key="1">
    <citation type="journal article" date="2019" name="Commun. Biol.">
        <title>The bagworm genome reveals a unique fibroin gene that provides high tensile strength.</title>
        <authorList>
            <person name="Kono N."/>
            <person name="Nakamura H."/>
            <person name="Ohtoshi R."/>
            <person name="Tomita M."/>
            <person name="Numata K."/>
            <person name="Arakawa K."/>
        </authorList>
    </citation>
    <scope>NUCLEOTIDE SEQUENCE [LARGE SCALE GENOMIC DNA]</scope>
</reference>
<evidence type="ECO:0000313" key="2">
    <source>
        <dbReference type="Proteomes" id="UP000299102"/>
    </source>
</evidence>
<proteinExistence type="predicted"/>
<organism evidence="1 2">
    <name type="scientific">Eumeta variegata</name>
    <name type="common">Bagworm moth</name>
    <name type="synonym">Eumeta japonica</name>
    <dbReference type="NCBI Taxonomy" id="151549"/>
    <lineage>
        <taxon>Eukaryota</taxon>
        <taxon>Metazoa</taxon>
        <taxon>Ecdysozoa</taxon>
        <taxon>Arthropoda</taxon>
        <taxon>Hexapoda</taxon>
        <taxon>Insecta</taxon>
        <taxon>Pterygota</taxon>
        <taxon>Neoptera</taxon>
        <taxon>Endopterygota</taxon>
        <taxon>Lepidoptera</taxon>
        <taxon>Glossata</taxon>
        <taxon>Ditrysia</taxon>
        <taxon>Tineoidea</taxon>
        <taxon>Psychidae</taxon>
        <taxon>Oiketicinae</taxon>
        <taxon>Eumeta</taxon>
    </lineage>
</organism>
<gene>
    <name evidence="1" type="ORF">EVAR_18878_1</name>
</gene>
<dbReference type="Proteomes" id="UP000299102">
    <property type="component" value="Unassembled WGS sequence"/>
</dbReference>
<name>A0A4C1V319_EUMVA</name>
<dbReference type="AlphaFoldDB" id="A0A4C1V319"/>
<dbReference type="EMBL" id="BGZK01000264">
    <property type="protein sequence ID" value="GBP32726.1"/>
    <property type="molecule type" value="Genomic_DNA"/>
</dbReference>
<evidence type="ECO:0000313" key="1">
    <source>
        <dbReference type="EMBL" id="GBP32726.1"/>
    </source>
</evidence>